<name>A0A7T5R1X6_9BACT</name>
<reference evidence="2 3" key="1">
    <citation type="submission" date="2020-07" db="EMBL/GenBank/DDBJ databases">
        <title>Huge and variable diversity of episymbiotic CPR bacteria and DPANN archaea in groundwater ecosystems.</title>
        <authorList>
            <person name="He C.Y."/>
            <person name="Keren R."/>
            <person name="Whittaker M."/>
            <person name="Farag I.F."/>
            <person name="Doudna J."/>
            <person name="Cate J.H.D."/>
            <person name="Banfield J.F."/>
        </authorList>
    </citation>
    <scope>NUCLEOTIDE SEQUENCE [LARGE SCALE GENOMIC DNA]</scope>
    <source>
        <strain evidence="2">NC_groundwater_70_Ag_B-0.1um_54_66</strain>
    </source>
</reference>
<gene>
    <name evidence="2" type="ORF">HYS17_10850</name>
</gene>
<protein>
    <submittedName>
        <fullName evidence="2">Uncharacterized protein</fullName>
    </submittedName>
</protein>
<dbReference type="AlphaFoldDB" id="A0A7T5R1X6"/>
<organism evidence="2 3">
    <name type="scientific">Micavibrio aeruginosavorus</name>
    <dbReference type="NCBI Taxonomy" id="349221"/>
    <lineage>
        <taxon>Bacteria</taxon>
        <taxon>Pseudomonadati</taxon>
        <taxon>Bdellovibrionota</taxon>
        <taxon>Bdellovibrionia</taxon>
        <taxon>Bdellovibrionales</taxon>
        <taxon>Pseudobdellovibrionaceae</taxon>
        <taxon>Micavibrio</taxon>
    </lineage>
</organism>
<feature type="region of interest" description="Disordered" evidence="1">
    <location>
        <begin position="1"/>
        <end position="21"/>
    </location>
</feature>
<proteinExistence type="predicted"/>
<evidence type="ECO:0000256" key="1">
    <source>
        <dbReference type="SAM" id="MobiDB-lite"/>
    </source>
</evidence>
<sequence>MALMTEQQTSTSTGPGYSDGTTFEQEMKVELVINDRAEAFIFHNKPFKRQVSWIEFDLDTNKLDFVMNDGDARNFGLLVKKDMSKYLQNAFQILVVLTDDKSGEPVEGEYFPLIIHRA</sequence>
<dbReference type="Proteomes" id="UP000595362">
    <property type="component" value="Chromosome"/>
</dbReference>
<dbReference type="EMBL" id="CP066681">
    <property type="protein sequence ID" value="QQG35982.1"/>
    <property type="molecule type" value="Genomic_DNA"/>
</dbReference>
<accession>A0A7T5R1X6</accession>
<evidence type="ECO:0000313" key="2">
    <source>
        <dbReference type="EMBL" id="QQG35982.1"/>
    </source>
</evidence>
<evidence type="ECO:0000313" key="3">
    <source>
        <dbReference type="Proteomes" id="UP000595362"/>
    </source>
</evidence>